<dbReference type="RefSeq" id="WP_203766403.1">
    <property type="nucleotide sequence ID" value="NZ_BAAAYJ010000009.1"/>
</dbReference>
<feature type="domain" description="GIY-YIG" evidence="1">
    <location>
        <begin position="14"/>
        <end position="92"/>
    </location>
</feature>
<organism evidence="2 3">
    <name type="scientific">Actinoplanes nipponensis</name>
    <dbReference type="NCBI Taxonomy" id="135950"/>
    <lineage>
        <taxon>Bacteria</taxon>
        <taxon>Bacillati</taxon>
        <taxon>Actinomycetota</taxon>
        <taxon>Actinomycetes</taxon>
        <taxon>Micromonosporales</taxon>
        <taxon>Micromonosporaceae</taxon>
        <taxon>Actinoplanes</taxon>
    </lineage>
</organism>
<dbReference type="SUPFAM" id="SSF82771">
    <property type="entry name" value="GIY-YIG endonuclease"/>
    <property type="match status" value="1"/>
</dbReference>
<dbReference type="InterPro" id="IPR000305">
    <property type="entry name" value="GIY-YIG_endonuc"/>
</dbReference>
<dbReference type="EMBL" id="BOMQ01000019">
    <property type="protein sequence ID" value="GIE48041.1"/>
    <property type="molecule type" value="Genomic_DNA"/>
</dbReference>
<dbReference type="SMART" id="SM00465">
    <property type="entry name" value="GIYc"/>
    <property type="match status" value="1"/>
</dbReference>
<evidence type="ECO:0000259" key="1">
    <source>
        <dbReference type="PROSITE" id="PS50164"/>
    </source>
</evidence>
<keyword evidence="3" id="KW-1185">Reference proteome</keyword>
<reference evidence="2" key="1">
    <citation type="submission" date="2021-01" db="EMBL/GenBank/DDBJ databases">
        <title>Whole genome shotgun sequence of Actinoplanes nipponensis NBRC 14063.</title>
        <authorList>
            <person name="Komaki H."/>
            <person name="Tamura T."/>
        </authorList>
    </citation>
    <scope>NUCLEOTIDE SEQUENCE</scope>
    <source>
        <strain evidence="2">NBRC 14063</strain>
    </source>
</reference>
<dbReference type="InterPro" id="IPR047296">
    <property type="entry name" value="GIY-YIG_UvrC_Cho"/>
</dbReference>
<dbReference type="GO" id="GO:0006289">
    <property type="term" value="P:nucleotide-excision repair"/>
    <property type="evidence" value="ECO:0007669"/>
    <property type="project" value="InterPro"/>
</dbReference>
<dbReference type="AlphaFoldDB" id="A0A919JCT7"/>
<dbReference type="PANTHER" id="PTHR30562">
    <property type="entry name" value="UVRC/OXIDOREDUCTASE"/>
    <property type="match status" value="1"/>
</dbReference>
<accession>A0A919JCT7</accession>
<dbReference type="PROSITE" id="PS50164">
    <property type="entry name" value="GIY_YIG"/>
    <property type="match status" value="1"/>
</dbReference>
<evidence type="ECO:0000313" key="3">
    <source>
        <dbReference type="Proteomes" id="UP000647172"/>
    </source>
</evidence>
<dbReference type="InterPro" id="IPR035901">
    <property type="entry name" value="GIY-YIG_endonuc_sf"/>
</dbReference>
<dbReference type="PANTHER" id="PTHR30562:SF1">
    <property type="entry name" value="UVRABC SYSTEM PROTEIN C"/>
    <property type="match status" value="1"/>
</dbReference>
<dbReference type="Gene3D" id="3.40.1440.10">
    <property type="entry name" value="GIY-YIG endonuclease"/>
    <property type="match status" value="1"/>
</dbReference>
<comment type="caution">
    <text evidence="2">The sequence shown here is derived from an EMBL/GenBank/DDBJ whole genome shotgun (WGS) entry which is preliminary data.</text>
</comment>
<proteinExistence type="predicted"/>
<evidence type="ECO:0000313" key="2">
    <source>
        <dbReference type="EMBL" id="GIE48041.1"/>
    </source>
</evidence>
<dbReference type="GO" id="GO:0009380">
    <property type="term" value="C:excinuclease repair complex"/>
    <property type="evidence" value="ECO:0007669"/>
    <property type="project" value="TreeGrafter"/>
</dbReference>
<dbReference type="CDD" id="cd10434">
    <property type="entry name" value="GIY-YIG_UvrC_Cho"/>
    <property type="match status" value="1"/>
</dbReference>
<gene>
    <name evidence="2" type="ORF">Ani05nite_15750</name>
</gene>
<dbReference type="Proteomes" id="UP000647172">
    <property type="component" value="Unassembled WGS sequence"/>
</dbReference>
<dbReference type="Pfam" id="PF01541">
    <property type="entry name" value="GIY-YIG"/>
    <property type="match status" value="1"/>
</dbReference>
<dbReference type="InterPro" id="IPR050066">
    <property type="entry name" value="UvrABC_protein_C"/>
</dbReference>
<sequence length="303" mass="32861">MRPEIRRLAAGLPRAPGVYRFRDARGRVLYVGRATELRARVGSYGGDLRDRRHLRRMVPAVTRVEAVACDSVHEAAWLERNLLEESLPRWNRTAGGEEVPAYLRLDARPATAGLRLTHEAGPPVAGVRIFGPYLGGTRARLAVSALHRVHPLAAAGSTLTGAERELAARRGVSAADRAELAEGVAAVLRRDPVAVAAALAELVRVRDRAAAALAFELAGRVRDEIRALAWVTAAQQVTALEPVDLAVQGWAEGWLVTFAVRAGRVRAWSQRRSVRPPPEPPPAWAAFARRNAELAATLARLAE</sequence>
<name>A0A919JCT7_9ACTN</name>
<protein>
    <recommendedName>
        <fullName evidence="1">GIY-YIG domain-containing protein</fullName>
    </recommendedName>
</protein>